<gene>
    <name evidence="1" type="ORF">ACHHYP_13674</name>
</gene>
<dbReference type="Proteomes" id="UP000243579">
    <property type="component" value="Unassembled WGS sequence"/>
</dbReference>
<sequence length="137" mass="15394">MPSGSVLMDEAFGHQMLEGTAEWREVPEVVRSSFYVLHKVLRRMDQRLARCEQVVPAIAPTAEWQAELACKVDRSVFLSTLHASSASLQDECLRAVHDKVDAVVTRIDTLVMTLKKGLARRLQRAKVLFTILCCGVR</sequence>
<protein>
    <submittedName>
        <fullName evidence="1">Uncharacterized protein</fullName>
    </submittedName>
</protein>
<dbReference type="OrthoDB" id="68617at2759"/>
<organism evidence="1 2">
    <name type="scientific">Achlya hypogyna</name>
    <name type="common">Oomycete</name>
    <name type="synonym">Protoachlya hypogyna</name>
    <dbReference type="NCBI Taxonomy" id="1202772"/>
    <lineage>
        <taxon>Eukaryota</taxon>
        <taxon>Sar</taxon>
        <taxon>Stramenopiles</taxon>
        <taxon>Oomycota</taxon>
        <taxon>Saprolegniomycetes</taxon>
        <taxon>Saprolegniales</taxon>
        <taxon>Achlyaceae</taxon>
        <taxon>Achlya</taxon>
    </lineage>
</organism>
<keyword evidence="2" id="KW-1185">Reference proteome</keyword>
<proteinExistence type="predicted"/>
<evidence type="ECO:0000313" key="2">
    <source>
        <dbReference type="Proteomes" id="UP000243579"/>
    </source>
</evidence>
<dbReference type="EMBL" id="JNBR01001918">
    <property type="protein sequence ID" value="OQR84262.1"/>
    <property type="molecule type" value="Genomic_DNA"/>
</dbReference>
<comment type="caution">
    <text evidence="1">The sequence shown here is derived from an EMBL/GenBank/DDBJ whole genome shotgun (WGS) entry which is preliminary data.</text>
</comment>
<name>A0A1V9YEZ3_ACHHY</name>
<evidence type="ECO:0000313" key="1">
    <source>
        <dbReference type="EMBL" id="OQR84262.1"/>
    </source>
</evidence>
<reference evidence="1 2" key="1">
    <citation type="journal article" date="2014" name="Genome Biol. Evol.">
        <title>The secreted proteins of Achlya hypogyna and Thraustotheca clavata identify the ancestral oomycete secretome and reveal gene acquisitions by horizontal gene transfer.</title>
        <authorList>
            <person name="Misner I."/>
            <person name="Blouin N."/>
            <person name="Leonard G."/>
            <person name="Richards T.A."/>
            <person name="Lane C.E."/>
        </authorList>
    </citation>
    <scope>NUCLEOTIDE SEQUENCE [LARGE SCALE GENOMIC DNA]</scope>
    <source>
        <strain evidence="1 2">ATCC 48635</strain>
    </source>
</reference>
<accession>A0A1V9YEZ3</accession>
<dbReference type="AlphaFoldDB" id="A0A1V9YEZ3"/>